<dbReference type="EMBL" id="SADY01000002">
    <property type="protein sequence ID" value="TQR45469.1"/>
    <property type="molecule type" value="Genomic_DNA"/>
</dbReference>
<evidence type="ECO:0000256" key="1">
    <source>
        <dbReference type="SAM" id="Phobius"/>
    </source>
</evidence>
<protein>
    <submittedName>
        <fullName evidence="2">DUF2568 domain-containing protein</fullName>
    </submittedName>
</protein>
<reference evidence="2 3" key="1">
    <citation type="submission" date="2018-03" db="EMBL/GenBank/DDBJ databases">
        <title>Aerobic endospore-forming bacteria genome sequencing and assembly.</title>
        <authorList>
            <person name="Cavalcante D.A."/>
            <person name="Driks A."/>
            <person name="Putonti C."/>
            <person name="De-Souza M.T."/>
        </authorList>
    </citation>
    <scope>NUCLEOTIDE SEQUENCE [LARGE SCALE GENOMIC DNA]</scope>
    <source>
        <strain evidence="2 3">SDF0028</strain>
    </source>
</reference>
<keyword evidence="1" id="KW-0812">Transmembrane</keyword>
<feature type="transmembrane region" description="Helical" evidence="1">
    <location>
        <begin position="100"/>
        <end position="119"/>
    </location>
</feature>
<proteinExistence type="predicted"/>
<evidence type="ECO:0000313" key="2">
    <source>
        <dbReference type="EMBL" id="TQR45469.1"/>
    </source>
</evidence>
<feature type="transmembrane region" description="Helical" evidence="1">
    <location>
        <begin position="76"/>
        <end position="93"/>
    </location>
</feature>
<sequence>MEGESMDTFIYVLQICNLGLRFVLELCTLAAFAYWGIQRGNSTLTKVLLGGGSVIVAMLIWGTFGSPKATIPLEGWIRALFEAAFFGLAALSLHVVGKHVWAAIFLIALVGNWLLMYMWNQ</sequence>
<accession>A0ABY3ARP3</accession>
<dbReference type="InterPro" id="IPR021214">
    <property type="entry name" value="DUF2568"/>
</dbReference>
<feature type="transmembrane region" description="Helical" evidence="1">
    <location>
        <begin position="47"/>
        <end position="64"/>
    </location>
</feature>
<evidence type="ECO:0000313" key="3">
    <source>
        <dbReference type="Proteomes" id="UP000316208"/>
    </source>
</evidence>
<name>A0ABY3ARP3_PAEPP</name>
<gene>
    <name evidence="2" type="ORF">C7Y44_06885</name>
</gene>
<dbReference type="Proteomes" id="UP000316208">
    <property type="component" value="Unassembled WGS sequence"/>
</dbReference>
<organism evidence="2 3">
    <name type="scientific">Paenibacillus popilliae</name>
    <name type="common">Bacillus popilliae</name>
    <dbReference type="NCBI Taxonomy" id="78057"/>
    <lineage>
        <taxon>Bacteria</taxon>
        <taxon>Bacillati</taxon>
        <taxon>Bacillota</taxon>
        <taxon>Bacilli</taxon>
        <taxon>Bacillales</taxon>
        <taxon>Paenibacillaceae</taxon>
        <taxon>Paenibacillus</taxon>
    </lineage>
</organism>
<keyword evidence="1" id="KW-1133">Transmembrane helix</keyword>
<dbReference type="Pfam" id="PF10823">
    <property type="entry name" value="DUF2568"/>
    <property type="match status" value="1"/>
</dbReference>
<comment type="caution">
    <text evidence="2">The sequence shown here is derived from an EMBL/GenBank/DDBJ whole genome shotgun (WGS) entry which is preliminary data.</text>
</comment>
<keyword evidence="3" id="KW-1185">Reference proteome</keyword>
<keyword evidence="1" id="KW-0472">Membrane</keyword>
<feature type="transmembrane region" description="Helical" evidence="1">
    <location>
        <begin position="12"/>
        <end position="35"/>
    </location>
</feature>